<dbReference type="InterPro" id="IPR002347">
    <property type="entry name" value="SDR_fam"/>
</dbReference>
<dbReference type="GO" id="GO:0005789">
    <property type="term" value="C:endoplasmic reticulum membrane"/>
    <property type="evidence" value="ECO:0007669"/>
    <property type="project" value="TreeGrafter"/>
</dbReference>
<keyword evidence="15" id="KW-1185">Reference proteome</keyword>
<keyword evidence="9" id="KW-0560">Oxidoreductase</keyword>
<gene>
    <name evidence="14" type="primary">KDSR</name>
    <name evidence="16 17 18 19" type="synonym">Kdsr</name>
    <name evidence="14" type="ORF">g.63331</name>
</gene>
<dbReference type="PANTHER" id="PTHR43550:SF3">
    <property type="entry name" value="3-KETODIHYDROSPHINGOSINE REDUCTASE"/>
    <property type="match status" value="1"/>
</dbReference>
<dbReference type="EC" id="1.1.1.102" evidence="11"/>
<dbReference type="RefSeq" id="XP_011310821.1">
    <property type="nucleotide sequence ID" value="XM_011312519.1"/>
</dbReference>
<evidence type="ECO:0000313" key="19">
    <source>
        <dbReference type="RefSeq" id="XP_011310821.1"/>
    </source>
</evidence>
<dbReference type="InterPro" id="IPR036291">
    <property type="entry name" value="NAD(P)-bd_dom_sf"/>
</dbReference>
<evidence type="ECO:0000256" key="13">
    <source>
        <dbReference type="ARBA" id="ARBA00048930"/>
    </source>
</evidence>
<keyword evidence="10" id="KW-0443">Lipid metabolism</keyword>
<comment type="catalytic activity">
    <reaction evidence="13">
        <text>sphinganine + NADP(+) = 3-oxosphinganine + NADPH + H(+)</text>
        <dbReference type="Rhea" id="RHEA:22640"/>
        <dbReference type="ChEBI" id="CHEBI:15378"/>
        <dbReference type="ChEBI" id="CHEBI:57783"/>
        <dbReference type="ChEBI" id="CHEBI:57817"/>
        <dbReference type="ChEBI" id="CHEBI:58299"/>
        <dbReference type="ChEBI" id="CHEBI:58349"/>
        <dbReference type="EC" id="1.1.1.102"/>
    </reaction>
    <physiologicalReaction direction="right-to-left" evidence="13">
        <dbReference type="Rhea" id="RHEA:22642"/>
    </physiologicalReaction>
</comment>
<dbReference type="CDD" id="cd08939">
    <property type="entry name" value="KDSR-like_SDR_c"/>
    <property type="match status" value="1"/>
</dbReference>
<name>A0A0C9QE85_9HYME</name>
<dbReference type="PRINTS" id="PR00081">
    <property type="entry name" value="GDHRDH"/>
</dbReference>
<keyword evidence="5" id="KW-0547">Nucleotide-binding</keyword>
<evidence type="ECO:0000256" key="11">
    <source>
        <dbReference type="ARBA" id="ARBA00026112"/>
    </source>
</evidence>
<dbReference type="PANTHER" id="PTHR43550">
    <property type="entry name" value="3-KETODIHYDROSPHINGOSINE REDUCTASE"/>
    <property type="match status" value="1"/>
</dbReference>
<dbReference type="GO" id="GO:0000166">
    <property type="term" value="F:nucleotide binding"/>
    <property type="evidence" value="ECO:0007669"/>
    <property type="project" value="UniProtKB-KW"/>
</dbReference>
<dbReference type="AlphaFoldDB" id="A0A0C9QE85"/>
<comment type="pathway">
    <text evidence="2">Lipid metabolism; sphingolipid metabolism.</text>
</comment>
<reference evidence="14" key="1">
    <citation type="submission" date="2015-01" db="EMBL/GenBank/DDBJ databases">
        <title>Transcriptome Assembly of Fopius arisanus.</title>
        <authorList>
            <person name="Geib S."/>
        </authorList>
    </citation>
    <scope>NUCLEOTIDE SEQUENCE</scope>
</reference>
<dbReference type="KEGG" id="fas:105271149"/>
<dbReference type="RefSeq" id="XP_011310820.1">
    <property type="nucleotide sequence ID" value="XM_011312518.1"/>
</dbReference>
<keyword evidence="6" id="KW-0256">Endoplasmic reticulum</keyword>
<reference evidence="16 17" key="2">
    <citation type="submission" date="2025-04" db="UniProtKB">
        <authorList>
            <consortium name="RefSeq"/>
        </authorList>
    </citation>
    <scope>IDENTIFICATION</scope>
    <source>
        <strain evidence="16 17">USDA-PBARC FA_bdor</strain>
        <tissue evidence="16 17">Whole organism</tissue>
    </source>
</reference>
<evidence type="ECO:0000256" key="9">
    <source>
        <dbReference type="ARBA" id="ARBA00023002"/>
    </source>
</evidence>
<evidence type="ECO:0000256" key="10">
    <source>
        <dbReference type="ARBA" id="ARBA00023098"/>
    </source>
</evidence>
<evidence type="ECO:0000256" key="5">
    <source>
        <dbReference type="ARBA" id="ARBA00022741"/>
    </source>
</evidence>
<protein>
    <recommendedName>
        <fullName evidence="11">3-dehydrosphinganine reductase</fullName>
        <ecNumber evidence="11">1.1.1.102</ecNumber>
    </recommendedName>
</protein>
<evidence type="ECO:0000313" key="18">
    <source>
        <dbReference type="RefSeq" id="XP_011310820.1"/>
    </source>
</evidence>
<dbReference type="Pfam" id="PF00106">
    <property type="entry name" value="adh_short"/>
    <property type="match status" value="1"/>
</dbReference>
<evidence type="ECO:0000256" key="2">
    <source>
        <dbReference type="ARBA" id="ARBA00004760"/>
    </source>
</evidence>
<dbReference type="RefSeq" id="XP_011310818.1">
    <property type="nucleotide sequence ID" value="XM_011312516.1"/>
</dbReference>
<comment type="pathway">
    <text evidence="3">Sphingolipid metabolism.</text>
</comment>
<proteinExistence type="inferred from homology"/>
<dbReference type="GO" id="GO:0047560">
    <property type="term" value="F:3-dehydrosphinganine reductase activity"/>
    <property type="evidence" value="ECO:0007669"/>
    <property type="project" value="UniProtKB-EC"/>
</dbReference>
<organism evidence="14">
    <name type="scientific">Fopius arisanus</name>
    <dbReference type="NCBI Taxonomy" id="64838"/>
    <lineage>
        <taxon>Eukaryota</taxon>
        <taxon>Metazoa</taxon>
        <taxon>Ecdysozoa</taxon>
        <taxon>Arthropoda</taxon>
        <taxon>Hexapoda</taxon>
        <taxon>Insecta</taxon>
        <taxon>Pterygota</taxon>
        <taxon>Neoptera</taxon>
        <taxon>Endopterygota</taxon>
        <taxon>Hymenoptera</taxon>
        <taxon>Apocrita</taxon>
        <taxon>Ichneumonoidea</taxon>
        <taxon>Braconidae</taxon>
        <taxon>Opiinae</taxon>
        <taxon>Fopius</taxon>
    </lineage>
</organism>
<dbReference type="EMBL" id="GBYB01001614">
    <property type="protein sequence ID" value="JAG71381.1"/>
    <property type="molecule type" value="Transcribed_RNA"/>
</dbReference>
<dbReference type="GeneID" id="105271149"/>
<dbReference type="SUPFAM" id="SSF51735">
    <property type="entry name" value="NAD(P)-binding Rossmann-fold domains"/>
    <property type="match status" value="1"/>
</dbReference>
<accession>A0A9R1TL36</accession>
<comment type="similarity">
    <text evidence="4">Belongs to the short-chain dehydrogenases/reductases (SDR) family.</text>
</comment>
<dbReference type="Gene3D" id="3.40.50.720">
    <property type="entry name" value="NAD(P)-binding Rossmann-like Domain"/>
    <property type="match status" value="1"/>
</dbReference>
<accession>A0A9R1TJZ8</accession>
<dbReference type="GO" id="GO:0006666">
    <property type="term" value="P:3-keto-sphinganine metabolic process"/>
    <property type="evidence" value="ECO:0007669"/>
    <property type="project" value="InterPro"/>
</dbReference>
<dbReference type="Proteomes" id="UP000694866">
    <property type="component" value="Unplaced"/>
</dbReference>
<evidence type="ECO:0000256" key="3">
    <source>
        <dbReference type="ARBA" id="ARBA00004991"/>
    </source>
</evidence>
<evidence type="ECO:0000256" key="1">
    <source>
        <dbReference type="ARBA" id="ARBA00004240"/>
    </source>
</evidence>
<dbReference type="CTD" id="2531"/>
<dbReference type="OrthoDB" id="37659at2759"/>
<keyword evidence="7" id="KW-0521">NADP</keyword>
<accession>A0A9R1TKX0</accession>
<comment type="function">
    <text evidence="12">Catalyzes the reduction of 3'-oxosphinganine (3-ketodihydrosphingosine/KDS) to sphinganine (dihydrosphingosine/DHS), the second step of de novo sphingolipid biosynthesis.</text>
</comment>
<evidence type="ECO:0000313" key="16">
    <source>
        <dbReference type="RefSeq" id="XP_011310817.1"/>
    </source>
</evidence>
<sequence>MSAVFGVCLVLFVLVLVILIAKQLYWSRRIKSVEGKHVVITGGSSGIGRSVAILAAKNGAHVTIIARDTKKLEAVRNELLSVSKNRDSQKHEILSLDITAGYNVVEKALSDVEGTMGAIYMLVNCAGTAIASKVEDTTPDNLKWMMDLNFMGTFHCIKSVVPKMKSARDGIIVLTSSQAALLGIFGYGAYCSSKFAVRGLAETVAMELKPYNIFVTLSMPPDTDTPGFAVEELTKPVETKLISGSSGAISPDVVAHQMFEDALAGKFFSTSGIDGFMLTTLCCGMSPVSSFAQLVLEVLLMGPFRLVSACYLASFDRIIKSCMKTRDLNKKSQ</sequence>
<dbReference type="InterPro" id="IPR020904">
    <property type="entry name" value="Sc_DH/Rdtase_CS"/>
</dbReference>
<accession>A0A0C9QE85</accession>
<evidence type="ECO:0000313" key="14">
    <source>
        <dbReference type="EMBL" id="JAG71381.1"/>
    </source>
</evidence>
<dbReference type="InterPro" id="IPR045022">
    <property type="entry name" value="KDSR-like"/>
</dbReference>
<comment type="subcellular location">
    <subcellularLocation>
        <location evidence="1">Endoplasmic reticulum</location>
    </subcellularLocation>
</comment>
<dbReference type="RefSeq" id="XP_011310817.1">
    <property type="nucleotide sequence ID" value="XM_011312515.1"/>
</dbReference>
<evidence type="ECO:0000256" key="12">
    <source>
        <dbReference type="ARBA" id="ARBA00044737"/>
    </source>
</evidence>
<dbReference type="FunFam" id="3.40.50.720:FF:000165">
    <property type="entry name" value="3-ketodihydrosphingosine reductase"/>
    <property type="match status" value="1"/>
</dbReference>
<evidence type="ECO:0000256" key="8">
    <source>
        <dbReference type="ARBA" id="ARBA00022919"/>
    </source>
</evidence>
<evidence type="ECO:0000313" key="17">
    <source>
        <dbReference type="RefSeq" id="XP_011310818.1"/>
    </source>
</evidence>
<evidence type="ECO:0000256" key="4">
    <source>
        <dbReference type="ARBA" id="ARBA00006484"/>
    </source>
</evidence>
<evidence type="ECO:0000256" key="6">
    <source>
        <dbReference type="ARBA" id="ARBA00022824"/>
    </source>
</evidence>
<evidence type="ECO:0000256" key="7">
    <source>
        <dbReference type="ARBA" id="ARBA00022857"/>
    </source>
</evidence>
<dbReference type="GO" id="GO:0030148">
    <property type="term" value="P:sphingolipid biosynthetic process"/>
    <property type="evidence" value="ECO:0007669"/>
    <property type="project" value="InterPro"/>
</dbReference>
<dbReference type="PROSITE" id="PS00061">
    <property type="entry name" value="ADH_SHORT"/>
    <property type="match status" value="1"/>
</dbReference>
<keyword evidence="8" id="KW-0746">Sphingolipid metabolism</keyword>
<evidence type="ECO:0000313" key="15">
    <source>
        <dbReference type="Proteomes" id="UP000694866"/>
    </source>
</evidence>
<accession>A0A9R1TJM5</accession>